<dbReference type="PROSITE" id="PS51257">
    <property type="entry name" value="PROKAR_LIPOPROTEIN"/>
    <property type="match status" value="1"/>
</dbReference>
<accession>A0ABN6VT87</accession>
<keyword evidence="1" id="KW-0449">Lipoprotein</keyword>
<name>A0ABN6VT87_9BACT</name>
<sequence>MITRLLPLLFITLTIAGCGDFEWFPDGTKPNDFSFAAKSGVNRRTPIVSNSITVSGNSYAAPISISNGEYSLDNGPYTSASGKVNAGQTVTVRHISAIPYGTTTTTTLTIGGVSSTFSSVTMSAPAVFSNISSFTFAPKLDVDVSTTVTSDSITIRGNSAATSISVTNGEYSLDGGTFTSASGLINPGQTVALRHTSATGYHALVTTTLTVGPSSAPASGTFTSMTKAQSGSSGGFNNYSTVSPITTDATGQITVDSLTGTVNNRTSTAVSFSIDYAVTSTSASNKFIGITVAGVNSLNQRIFSGLIDTTAYALATTSGSQSFGSALTPTQYDSITSWVATKIVIY</sequence>
<dbReference type="RefSeq" id="WP_281999706.1">
    <property type="nucleotide sequence ID" value="NZ_AP027151.1"/>
</dbReference>
<evidence type="ECO:0000313" key="2">
    <source>
        <dbReference type="Proteomes" id="UP001317705"/>
    </source>
</evidence>
<proteinExistence type="predicted"/>
<evidence type="ECO:0000313" key="1">
    <source>
        <dbReference type="EMBL" id="BDV43579.1"/>
    </source>
</evidence>
<keyword evidence="2" id="KW-1185">Reference proteome</keyword>
<organism evidence="1 2">
    <name type="scientific">Geotalea uraniireducens</name>
    <dbReference type="NCBI Taxonomy" id="351604"/>
    <lineage>
        <taxon>Bacteria</taxon>
        <taxon>Pseudomonadati</taxon>
        <taxon>Thermodesulfobacteriota</taxon>
        <taxon>Desulfuromonadia</taxon>
        <taxon>Geobacterales</taxon>
        <taxon>Geobacteraceae</taxon>
        <taxon>Geotalea</taxon>
    </lineage>
</organism>
<dbReference type="EMBL" id="AP027151">
    <property type="protein sequence ID" value="BDV43579.1"/>
    <property type="molecule type" value="Genomic_DNA"/>
</dbReference>
<gene>
    <name evidence="1" type="ORF">GURASL_25020</name>
</gene>
<reference evidence="1 2" key="1">
    <citation type="submission" date="2022-12" db="EMBL/GenBank/DDBJ databases">
        <title>Polyphasic characterization of Geotalea uranireducens NIT-SL11 newly isolated from a complex of sewage sludge and microbially reduced graphene oxide.</title>
        <authorList>
            <person name="Xie L."/>
            <person name="Yoshida N."/>
            <person name="Meng L."/>
        </authorList>
    </citation>
    <scope>NUCLEOTIDE SEQUENCE [LARGE SCALE GENOMIC DNA]</scope>
    <source>
        <strain evidence="1 2">NIT-SL11</strain>
    </source>
</reference>
<dbReference type="Proteomes" id="UP001317705">
    <property type="component" value="Chromosome"/>
</dbReference>
<protein>
    <submittedName>
        <fullName evidence="1">Lipoprotein</fullName>
    </submittedName>
</protein>